<dbReference type="InterPro" id="IPR032030">
    <property type="entry name" value="YscD_cytoplasmic_dom"/>
</dbReference>
<dbReference type="InterPro" id="IPR050923">
    <property type="entry name" value="Cell_Proc_Reg/RNA_Proc"/>
</dbReference>
<keyword evidence="3" id="KW-0472">Membrane</keyword>
<dbReference type="KEGG" id="cfus:CYFUS_006046"/>
<dbReference type="SUPFAM" id="SSF48452">
    <property type="entry name" value="TPR-like"/>
    <property type="match status" value="1"/>
</dbReference>
<feature type="compositionally biased region" description="Low complexity" evidence="2">
    <location>
        <begin position="169"/>
        <end position="179"/>
    </location>
</feature>
<feature type="compositionally biased region" description="Low complexity" evidence="2">
    <location>
        <begin position="1"/>
        <end position="43"/>
    </location>
</feature>
<evidence type="ECO:0000313" key="6">
    <source>
        <dbReference type="Proteomes" id="UP000217257"/>
    </source>
</evidence>
<feature type="compositionally biased region" description="Basic and acidic residues" evidence="2">
    <location>
        <begin position="593"/>
        <end position="608"/>
    </location>
</feature>
<dbReference type="PROSITE" id="PS50006">
    <property type="entry name" value="FHA_DOMAIN"/>
    <property type="match status" value="1"/>
</dbReference>
<dbReference type="PANTHER" id="PTHR23308">
    <property type="entry name" value="NUCLEAR INHIBITOR OF PROTEIN PHOSPHATASE-1"/>
    <property type="match status" value="1"/>
</dbReference>
<evidence type="ECO:0000256" key="1">
    <source>
        <dbReference type="PROSITE-ProRule" id="PRU00339"/>
    </source>
</evidence>
<name>A0A250J9K8_9BACT</name>
<feature type="region of interest" description="Disordered" evidence="2">
    <location>
        <begin position="158"/>
        <end position="222"/>
    </location>
</feature>
<dbReference type="Gene3D" id="1.25.40.10">
    <property type="entry name" value="Tetratricopeptide repeat domain"/>
    <property type="match status" value="1"/>
</dbReference>
<feature type="region of interest" description="Disordered" evidence="2">
    <location>
        <begin position="587"/>
        <end position="608"/>
    </location>
</feature>
<dbReference type="InterPro" id="IPR008984">
    <property type="entry name" value="SMAD_FHA_dom_sf"/>
</dbReference>
<dbReference type="Gene3D" id="2.60.200.20">
    <property type="match status" value="1"/>
</dbReference>
<dbReference type="InterPro" id="IPR000253">
    <property type="entry name" value="FHA_dom"/>
</dbReference>
<dbReference type="AlphaFoldDB" id="A0A250J9K8"/>
<reference evidence="5 6" key="1">
    <citation type="submission" date="2017-06" db="EMBL/GenBank/DDBJ databases">
        <title>Sequencing and comparative analysis of myxobacterial genomes.</title>
        <authorList>
            <person name="Rupp O."/>
            <person name="Goesmann A."/>
            <person name="Sogaard-Andersen L."/>
        </authorList>
    </citation>
    <scope>NUCLEOTIDE SEQUENCE [LARGE SCALE GENOMIC DNA]</scope>
    <source>
        <strain evidence="5 6">DSM 52655</strain>
    </source>
</reference>
<dbReference type="CDD" id="cd00060">
    <property type="entry name" value="FHA"/>
    <property type="match status" value="1"/>
</dbReference>
<dbReference type="EMBL" id="CP022098">
    <property type="protein sequence ID" value="ATB40595.1"/>
    <property type="molecule type" value="Genomic_DNA"/>
</dbReference>
<feature type="repeat" description="TPR" evidence="1">
    <location>
        <begin position="513"/>
        <end position="546"/>
    </location>
</feature>
<evidence type="ECO:0000259" key="4">
    <source>
        <dbReference type="PROSITE" id="PS50006"/>
    </source>
</evidence>
<feature type="transmembrane region" description="Helical" evidence="3">
    <location>
        <begin position="227"/>
        <end position="245"/>
    </location>
</feature>
<accession>A0A250J9K8</accession>
<dbReference type="PROSITE" id="PS50005">
    <property type="entry name" value="TPR"/>
    <property type="match status" value="1"/>
</dbReference>
<evidence type="ECO:0000256" key="2">
    <source>
        <dbReference type="SAM" id="MobiDB-lite"/>
    </source>
</evidence>
<organism evidence="5 6">
    <name type="scientific">Cystobacter fuscus</name>
    <dbReference type="NCBI Taxonomy" id="43"/>
    <lineage>
        <taxon>Bacteria</taxon>
        <taxon>Pseudomonadati</taxon>
        <taxon>Myxococcota</taxon>
        <taxon>Myxococcia</taxon>
        <taxon>Myxococcales</taxon>
        <taxon>Cystobacterineae</taxon>
        <taxon>Archangiaceae</taxon>
        <taxon>Cystobacter</taxon>
    </lineage>
</organism>
<dbReference type="InterPro" id="IPR019734">
    <property type="entry name" value="TPR_rpt"/>
</dbReference>
<evidence type="ECO:0000313" key="5">
    <source>
        <dbReference type="EMBL" id="ATB40595.1"/>
    </source>
</evidence>
<proteinExistence type="predicted"/>
<keyword evidence="1" id="KW-0802">TPR repeat</keyword>
<dbReference type="SMART" id="SM00240">
    <property type="entry name" value="FHA"/>
    <property type="match status" value="1"/>
</dbReference>
<evidence type="ECO:0000256" key="3">
    <source>
        <dbReference type="SAM" id="Phobius"/>
    </source>
</evidence>
<gene>
    <name evidence="5" type="ORF">CYFUS_006046</name>
</gene>
<keyword evidence="3" id="KW-1133">Transmembrane helix</keyword>
<sequence length="608" mass="65647">MSNGSPPTRRRPTTSSSSDAPSGGAARPRPGARRSPTAAAAPRAPEREPLPPSATKLVCTAGPCAGQEFGLEDGEYVIGRANDNPICIPDSSVSRRHVLIRRLGGGWTVNDLGSGNGTLMNGEPLSEETPLSSGAVLTLGDTELTFNDASNATMMMPMPSAPPARPARTRTAAAPAAPAAEEEGEEGNGEAAIAPRRPPPRPESRVRPGRGRAAAADPEAQKRKKRLLVISASVFVLLAVVLLVMKVQQQRQAETLRQSAQAAQLQREQIAGLFQEAKNLIRDGKWTDAKARLLELKEAEPDHPQVGDYLARVEKEIPNQLALEAARTALAQNQLGPAFTSLAKVSQDTQMFEVVGSLRRELKDKADKRVGEAQSLLTQKQLDQAKAITDDVLVAFPEHRDAKVVNEQAARAIAERDAPPPPPTPKAVPKPWDQAVDRYRDGDLQGAMAIANDCASKAPQCKTLTSQLGDFGMLYKRMEDLDDRGLTRLLELDRKITSGRGSKLVAGAGKRAANNYYKMASSAKVSGQWGRAMDYAQRALQADPSNTGAANIVNEMRQKAKDVYMSAYAMKDTDPEEALPKFREVMSMTSPDDETHQKAKGWVEKLKR</sequence>
<dbReference type="InterPro" id="IPR011990">
    <property type="entry name" value="TPR-like_helical_dom_sf"/>
</dbReference>
<dbReference type="RefSeq" id="WP_232536906.1">
    <property type="nucleotide sequence ID" value="NZ_CP022098.1"/>
</dbReference>
<dbReference type="SUPFAM" id="SSF49879">
    <property type="entry name" value="SMAD/FHA domain"/>
    <property type="match status" value="1"/>
</dbReference>
<dbReference type="Proteomes" id="UP000217257">
    <property type="component" value="Chromosome"/>
</dbReference>
<keyword evidence="3" id="KW-0812">Transmembrane</keyword>
<dbReference type="Pfam" id="PF16697">
    <property type="entry name" value="Yop-YscD_cpl"/>
    <property type="match status" value="1"/>
</dbReference>
<feature type="region of interest" description="Disordered" evidence="2">
    <location>
        <begin position="1"/>
        <end position="54"/>
    </location>
</feature>
<feature type="domain" description="FHA" evidence="4">
    <location>
        <begin position="76"/>
        <end position="125"/>
    </location>
</feature>
<protein>
    <submittedName>
        <fullName evidence="5">FHA domain-containing protein</fullName>
    </submittedName>
</protein>